<gene>
    <name evidence="1" type="ORF">DKZ56_00060</name>
</gene>
<protein>
    <submittedName>
        <fullName evidence="1">Uncharacterized protein</fullName>
    </submittedName>
</protein>
<dbReference type="EMBL" id="CP036528">
    <property type="protein sequence ID" value="QBK24452.1"/>
    <property type="molecule type" value="Genomic_DNA"/>
</dbReference>
<dbReference type="RefSeq" id="WP_208650729.1">
    <property type="nucleotide sequence ID" value="NZ_CP036528.1"/>
</dbReference>
<dbReference type="Proteomes" id="UP000291151">
    <property type="component" value="Chromosome"/>
</dbReference>
<evidence type="ECO:0000313" key="1">
    <source>
        <dbReference type="EMBL" id="QBK24452.1"/>
    </source>
</evidence>
<dbReference type="AlphaFoldDB" id="A0A4P6USF3"/>
<evidence type="ECO:0000313" key="2">
    <source>
        <dbReference type="Proteomes" id="UP000291151"/>
    </source>
</evidence>
<name>A0A4P6USF3_9BACL</name>
<sequence length="158" mass="18775">MQKQEQLKLAQGSLNFSSFIHSFAQFLITYFERHQMKDIPKEELLKCEMQVTQSLLLIEKMHMLLYLYFSTLRSYYSSEEITPFNNGEILEVFMQMKNLIIQHPFQLEEHRIISEKTITQILSYYIAETTQEISHKDELTIVTFTLSPLPPPWLAHQL</sequence>
<proteinExistence type="predicted"/>
<dbReference type="KEGG" id="uth:DKZ56_00060"/>
<organism evidence="1 2">
    <name type="scientific">Ureibacillus thermophilus</name>
    <dbReference type="NCBI Taxonomy" id="367743"/>
    <lineage>
        <taxon>Bacteria</taxon>
        <taxon>Bacillati</taxon>
        <taxon>Bacillota</taxon>
        <taxon>Bacilli</taxon>
        <taxon>Bacillales</taxon>
        <taxon>Caryophanaceae</taxon>
        <taxon>Ureibacillus</taxon>
    </lineage>
</organism>
<keyword evidence="2" id="KW-1185">Reference proteome</keyword>
<reference evidence="1 2" key="1">
    <citation type="submission" date="2019-02" db="EMBL/GenBank/DDBJ databases">
        <title>Ureibacillus thermophilus.</title>
        <authorList>
            <person name="Sunny J.S."/>
            <person name="Natarajan A."/>
            <person name="Saleena L.M."/>
        </authorList>
    </citation>
    <scope>NUCLEOTIDE SEQUENCE [LARGE SCALE GENOMIC DNA]</scope>
    <source>
        <strain evidence="1 2">LM102</strain>
    </source>
</reference>
<accession>A0A4P6USF3</accession>